<dbReference type="Gene3D" id="3.40.50.1110">
    <property type="entry name" value="SGNH hydrolase"/>
    <property type="match status" value="1"/>
</dbReference>
<evidence type="ECO:0000256" key="3">
    <source>
        <dbReference type="ARBA" id="ARBA00022525"/>
    </source>
</evidence>
<evidence type="ECO:0000256" key="1">
    <source>
        <dbReference type="ARBA" id="ARBA00004613"/>
    </source>
</evidence>
<dbReference type="PANTHER" id="PTHR45650">
    <property type="entry name" value="GDSL-LIKE LIPASE/ACYLHYDROLASE-RELATED"/>
    <property type="match status" value="1"/>
</dbReference>
<feature type="signal peptide" evidence="8">
    <location>
        <begin position="1"/>
        <end position="21"/>
    </location>
</feature>
<dbReference type="GO" id="GO:0016788">
    <property type="term" value="F:hydrolase activity, acting on ester bonds"/>
    <property type="evidence" value="ECO:0007669"/>
    <property type="project" value="InterPro"/>
</dbReference>
<dbReference type="InterPro" id="IPR001087">
    <property type="entry name" value="GDSL"/>
</dbReference>
<dbReference type="AlphaFoldDB" id="A0A5P1E888"/>
<evidence type="ECO:0000256" key="4">
    <source>
        <dbReference type="ARBA" id="ARBA00022729"/>
    </source>
</evidence>
<evidence type="ECO:0000256" key="6">
    <source>
        <dbReference type="ARBA" id="ARBA00022963"/>
    </source>
</evidence>
<keyword evidence="4 8" id="KW-0732">Signal</keyword>
<reference evidence="10" key="1">
    <citation type="journal article" date="2017" name="Nat. Commun.">
        <title>The asparagus genome sheds light on the origin and evolution of a young Y chromosome.</title>
        <authorList>
            <person name="Harkess A."/>
            <person name="Zhou J."/>
            <person name="Xu C."/>
            <person name="Bowers J.E."/>
            <person name="Van der Hulst R."/>
            <person name="Ayyampalayam S."/>
            <person name="Mercati F."/>
            <person name="Riccardi P."/>
            <person name="McKain M.R."/>
            <person name="Kakrana A."/>
            <person name="Tang H."/>
            <person name="Ray J."/>
            <person name="Groenendijk J."/>
            <person name="Arikit S."/>
            <person name="Mathioni S.M."/>
            <person name="Nakano M."/>
            <person name="Shan H."/>
            <person name="Telgmann-Rauber A."/>
            <person name="Kanno A."/>
            <person name="Yue Z."/>
            <person name="Chen H."/>
            <person name="Li W."/>
            <person name="Chen Y."/>
            <person name="Xu X."/>
            <person name="Zhang Y."/>
            <person name="Luo S."/>
            <person name="Chen H."/>
            <person name="Gao J."/>
            <person name="Mao Z."/>
            <person name="Pires J.C."/>
            <person name="Luo M."/>
            <person name="Kudrna D."/>
            <person name="Wing R.A."/>
            <person name="Meyers B.C."/>
            <person name="Yi K."/>
            <person name="Kong H."/>
            <person name="Lavrijsen P."/>
            <person name="Sunseri F."/>
            <person name="Falavigna A."/>
            <person name="Ye Y."/>
            <person name="Leebens-Mack J.H."/>
            <person name="Chen G."/>
        </authorList>
    </citation>
    <scope>NUCLEOTIDE SEQUENCE [LARGE SCALE GENOMIC DNA]</scope>
    <source>
        <strain evidence="10">cv. DH0086</strain>
    </source>
</reference>
<dbReference type="Pfam" id="PF00657">
    <property type="entry name" value="Lipase_GDSL"/>
    <property type="match status" value="1"/>
</dbReference>
<proteinExistence type="inferred from homology"/>
<evidence type="ECO:0000256" key="5">
    <source>
        <dbReference type="ARBA" id="ARBA00022801"/>
    </source>
</evidence>
<dbReference type="InterPro" id="IPR036514">
    <property type="entry name" value="SGNH_hydro_sf"/>
</dbReference>
<dbReference type="InterPro" id="IPR051238">
    <property type="entry name" value="GDSL_esterase/lipase"/>
</dbReference>
<evidence type="ECO:0000256" key="8">
    <source>
        <dbReference type="SAM" id="SignalP"/>
    </source>
</evidence>
<dbReference type="GO" id="GO:0005576">
    <property type="term" value="C:extracellular region"/>
    <property type="evidence" value="ECO:0007669"/>
    <property type="project" value="UniProtKB-SubCell"/>
</dbReference>
<gene>
    <name evidence="9" type="ORF">A4U43_C09F3240</name>
</gene>
<comment type="similarity">
    <text evidence="2">Belongs to the 'GDSL' lipolytic enzyme family.</text>
</comment>
<dbReference type="EMBL" id="CM007389">
    <property type="protein sequence ID" value="ONK57705.1"/>
    <property type="molecule type" value="Genomic_DNA"/>
</dbReference>
<evidence type="ECO:0000313" key="9">
    <source>
        <dbReference type="EMBL" id="ONK57705.1"/>
    </source>
</evidence>
<dbReference type="Gramene" id="ONK57705">
    <property type="protein sequence ID" value="ONK57705"/>
    <property type="gene ID" value="A4U43_C09F3240"/>
</dbReference>
<dbReference type="GO" id="GO:0016042">
    <property type="term" value="P:lipid catabolic process"/>
    <property type="evidence" value="ECO:0007669"/>
    <property type="project" value="UniProtKB-KW"/>
</dbReference>
<protein>
    <submittedName>
        <fullName evidence="9">Uncharacterized protein</fullName>
    </submittedName>
</protein>
<dbReference type="OMA" id="NHISSGY"/>
<keyword evidence="3" id="KW-0964">Secreted</keyword>
<evidence type="ECO:0000256" key="7">
    <source>
        <dbReference type="ARBA" id="ARBA00023098"/>
    </source>
</evidence>
<accession>A0A5P1E888</accession>
<organism evidence="9 10">
    <name type="scientific">Asparagus officinalis</name>
    <name type="common">Garden asparagus</name>
    <dbReference type="NCBI Taxonomy" id="4686"/>
    <lineage>
        <taxon>Eukaryota</taxon>
        <taxon>Viridiplantae</taxon>
        <taxon>Streptophyta</taxon>
        <taxon>Embryophyta</taxon>
        <taxon>Tracheophyta</taxon>
        <taxon>Spermatophyta</taxon>
        <taxon>Magnoliopsida</taxon>
        <taxon>Liliopsida</taxon>
        <taxon>Asparagales</taxon>
        <taxon>Asparagaceae</taxon>
        <taxon>Asparagoideae</taxon>
        <taxon>Asparagus</taxon>
    </lineage>
</organism>
<evidence type="ECO:0000256" key="2">
    <source>
        <dbReference type="ARBA" id="ARBA00008668"/>
    </source>
</evidence>
<dbReference type="CDD" id="cd01837">
    <property type="entry name" value="SGNH_plant_lipase_like"/>
    <property type="match status" value="1"/>
</dbReference>
<sequence>MSTFCYFFIAIFVRVSIRVLSAPQVPAMFIVDSLVDNGNNNNSIASAKANFHPYGIDIFQGPTGRFCNGKAVVNAPSDLLGLPYLPPYTSPFLNGTALLAGVNYASAAGGILDESGQFLAQRYSLRQQVLNFQDNLNQLRSLMSAKNVTQYLARSIAMFVIGSNDYINNYLLPPLYLTRFNYNPQQYANLLLNHYTRQLLALYSLGLPEFFLTGIGPLGCIPNQQAMGLAPPYRCIDQVNQMLGPFNVGLKTLVQQLNKYHTGAIFAYGNTYGALDEIINNPKTFGFTVIDQGCCGLGRNRGQITCLPFAIPCRDRNQHVSGTHSIQHKL</sequence>
<name>A0A5P1E888_ASPOF</name>
<dbReference type="PANTHER" id="PTHR45650:SF8">
    <property type="entry name" value="GDSL ESTERASE_LIPASE"/>
    <property type="match status" value="1"/>
</dbReference>
<evidence type="ECO:0000313" key="10">
    <source>
        <dbReference type="Proteomes" id="UP000243459"/>
    </source>
</evidence>
<dbReference type="Proteomes" id="UP000243459">
    <property type="component" value="Chromosome 9"/>
</dbReference>
<keyword evidence="10" id="KW-1185">Reference proteome</keyword>
<keyword evidence="7" id="KW-0443">Lipid metabolism</keyword>
<dbReference type="InterPro" id="IPR035669">
    <property type="entry name" value="SGNH_plant_lipase-like"/>
</dbReference>
<comment type="subcellular location">
    <subcellularLocation>
        <location evidence="1">Secreted</location>
    </subcellularLocation>
</comment>
<feature type="chain" id="PRO_5024317103" evidence="8">
    <location>
        <begin position="22"/>
        <end position="330"/>
    </location>
</feature>
<keyword evidence="6" id="KW-0442">Lipid degradation</keyword>
<keyword evidence="5" id="KW-0378">Hydrolase</keyword>